<name>A0ABT7BWA8_9CYAN</name>
<evidence type="ECO:0000256" key="4">
    <source>
        <dbReference type="ARBA" id="ARBA00023136"/>
    </source>
</evidence>
<evidence type="ECO:0000313" key="7">
    <source>
        <dbReference type="Proteomes" id="UP001232992"/>
    </source>
</evidence>
<comment type="similarity">
    <text evidence="5">Belongs to the 4-toluene sulfonate uptake permease (TSUP) (TC 2.A.102) family.</text>
</comment>
<sequence>MKDLKLLTKFSIHKRSIIICIAIAVWTMWLSLLGTQEAISYLMDYWTIAVTMIFGSTVAGGTSLGGGAVAFPVFTKVLQISPDDAKMFSLAIQSIGMTSAAIAIILTGIRVDWRVIRWGSIGGAIGMALGATLLAPILPPDVIKMSFTVMLASFGVTLLALNRLPRDFHLEMPIWTANEQKIWLLAGMMGGIMSSLVGSGIDVFCFSVMVILFRFCERVATPTSVILMATNAVFGFAFHAFILDSFMEPVQSYWLAAIPVVVVGAPLGAMLCNLLNRQTIANILIGLICVEILSSLLLVHVSTLAVYSSLFAMLVFSGLNYWMYRTNIYQNDRA</sequence>
<dbReference type="RefSeq" id="WP_283758019.1">
    <property type="nucleotide sequence ID" value="NZ_JAQOSQ010000007.1"/>
</dbReference>
<evidence type="ECO:0000256" key="2">
    <source>
        <dbReference type="ARBA" id="ARBA00022692"/>
    </source>
</evidence>
<protein>
    <recommendedName>
        <fullName evidence="5">Probable membrane transporter protein</fullName>
    </recommendedName>
</protein>
<keyword evidence="7" id="KW-1185">Reference proteome</keyword>
<feature type="transmembrane region" description="Helical" evidence="5">
    <location>
        <begin position="279"/>
        <end position="298"/>
    </location>
</feature>
<keyword evidence="3 5" id="KW-1133">Transmembrane helix</keyword>
<dbReference type="Proteomes" id="UP001232992">
    <property type="component" value="Unassembled WGS sequence"/>
</dbReference>
<evidence type="ECO:0000256" key="5">
    <source>
        <dbReference type="RuleBase" id="RU363041"/>
    </source>
</evidence>
<feature type="transmembrane region" description="Helical" evidence="5">
    <location>
        <begin position="115"/>
        <end position="135"/>
    </location>
</feature>
<reference evidence="6 7" key="1">
    <citation type="submission" date="2023-01" db="EMBL/GenBank/DDBJ databases">
        <title>Novel diversity within Roseofilum (Cyanobacteria; Desertifilaceae) from marine benthic mats with descriptions of four novel species.</title>
        <authorList>
            <person name="Wang Y."/>
            <person name="Berthold D.E."/>
            <person name="Hu J."/>
            <person name="Lefler F.W."/>
            <person name="Laughinghouse H.D. IV."/>
        </authorList>
    </citation>
    <scope>NUCLEOTIDE SEQUENCE [LARGE SCALE GENOMIC DNA]</scope>
    <source>
        <strain evidence="6 7">BLCC-M143</strain>
    </source>
</reference>
<feature type="transmembrane region" description="Helical" evidence="5">
    <location>
        <begin position="304"/>
        <end position="324"/>
    </location>
</feature>
<feature type="transmembrane region" description="Helical" evidence="5">
    <location>
        <begin position="12"/>
        <end position="33"/>
    </location>
</feature>
<accession>A0ABT7BWA8</accession>
<dbReference type="PANTHER" id="PTHR31154">
    <property type="entry name" value="MEMBRANE TRANSPORTER PROTEIN"/>
    <property type="match status" value="1"/>
</dbReference>
<evidence type="ECO:0000256" key="1">
    <source>
        <dbReference type="ARBA" id="ARBA00004141"/>
    </source>
</evidence>
<feature type="transmembrane region" description="Helical" evidence="5">
    <location>
        <begin position="225"/>
        <end position="247"/>
    </location>
</feature>
<proteinExistence type="inferred from homology"/>
<feature type="transmembrane region" description="Helical" evidence="5">
    <location>
        <begin position="253"/>
        <end position="272"/>
    </location>
</feature>
<keyword evidence="5" id="KW-1003">Cell membrane</keyword>
<feature type="transmembrane region" description="Helical" evidence="5">
    <location>
        <begin position="45"/>
        <end position="75"/>
    </location>
</feature>
<comment type="caution">
    <text evidence="6">The sequence shown here is derived from an EMBL/GenBank/DDBJ whole genome shotgun (WGS) entry which is preliminary data.</text>
</comment>
<evidence type="ECO:0000313" key="6">
    <source>
        <dbReference type="EMBL" id="MDJ1183365.1"/>
    </source>
</evidence>
<gene>
    <name evidence="6" type="ORF">PMH09_09150</name>
</gene>
<evidence type="ECO:0000256" key="3">
    <source>
        <dbReference type="ARBA" id="ARBA00022989"/>
    </source>
</evidence>
<dbReference type="InterPro" id="IPR002781">
    <property type="entry name" value="TM_pro_TauE-like"/>
</dbReference>
<dbReference type="PANTHER" id="PTHR31154:SF4">
    <property type="entry name" value="MEMBRANE TRANSPORTER PROTEIN"/>
    <property type="match status" value="1"/>
</dbReference>
<keyword evidence="4 5" id="KW-0472">Membrane</keyword>
<dbReference type="Pfam" id="PF01925">
    <property type="entry name" value="TauE"/>
    <property type="match status" value="1"/>
</dbReference>
<keyword evidence="2 5" id="KW-0812">Transmembrane</keyword>
<comment type="subcellular location">
    <subcellularLocation>
        <location evidence="5">Cell membrane</location>
        <topology evidence="5">Multi-pass membrane protein</topology>
    </subcellularLocation>
    <subcellularLocation>
        <location evidence="1">Membrane</location>
        <topology evidence="1">Multi-pass membrane protein</topology>
    </subcellularLocation>
</comment>
<dbReference type="EMBL" id="JAQOSQ010000007">
    <property type="protein sequence ID" value="MDJ1183365.1"/>
    <property type="molecule type" value="Genomic_DNA"/>
</dbReference>
<feature type="transmembrane region" description="Helical" evidence="5">
    <location>
        <begin position="87"/>
        <end position="109"/>
    </location>
</feature>
<organism evidence="6 7">
    <name type="scientific">Roseofilum casamattae BLCC-M143</name>
    <dbReference type="NCBI Taxonomy" id="3022442"/>
    <lineage>
        <taxon>Bacteria</taxon>
        <taxon>Bacillati</taxon>
        <taxon>Cyanobacteriota</taxon>
        <taxon>Cyanophyceae</taxon>
        <taxon>Desertifilales</taxon>
        <taxon>Desertifilaceae</taxon>
        <taxon>Roseofilum</taxon>
        <taxon>Roseofilum casamattae</taxon>
    </lineage>
</organism>
<feature type="transmembrane region" description="Helical" evidence="5">
    <location>
        <begin position="182"/>
        <end position="213"/>
    </location>
</feature>